<organism evidence="2 3">
    <name type="scientific">Pocillopora meandrina</name>
    <dbReference type="NCBI Taxonomy" id="46732"/>
    <lineage>
        <taxon>Eukaryota</taxon>
        <taxon>Metazoa</taxon>
        <taxon>Cnidaria</taxon>
        <taxon>Anthozoa</taxon>
        <taxon>Hexacorallia</taxon>
        <taxon>Scleractinia</taxon>
        <taxon>Astrocoeniina</taxon>
        <taxon>Pocilloporidae</taxon>
        <taxon>Pocillopora</taxon>
    </lineage>
</organism>
<evidence type="ECO:0000313" key="2">
    <source>
        <dbReference type="EMBL" id="CAH3140038.1"/>
    </source>
</evidence>
<evidence type="ECO:0000256" key="1">
    <source>
        <dbReference type="SAM" id="Coils"/>
    </source>
</evidence>
<sequence length="223" mass="25864">MSEKGNYVLAILKTSENYDNLKESLSDLTQEMSKLNKVTVEGKTYNIEYFLGGDWKFLACVYGLGAANQDYACIWCKCPRGQRHDIQRVWSLSNSAQGARSLEEISSFAKSKNQCTKSKQFICKNNPLFPFIPLDHVVIDTLHLLLRISDNLIELLIRQLRRLDSIEKKVTFTDRFPRDKYKYMAGYEMLLNNLGVSFQWHIGKESKKLEYRDLTGPEKLKLF</sequence>
<dbReference type="Proteomes" id="UP001159428">
    <property type="component" value="Unassembled WGS sequence"/>
</dbReference>
<dbReference type="EMBL" id="CALNXJ010000033">
    <property type="protein sequence ID" value="CAH3140038.1"/>
    <property type="molecule type" value="Genomic_DNA"/>
</dbReference>
<dbReference type="PANTHER" id="PTHR31424">
    <property type="entry name" value="PROTEIN CBG23806"/>
    <property type="match status" value="1"/>
</dbReference>
<dbReference type="AlphaFoldDB" id="A0AAU9X9G1"/>
<name>A0AAU9X9G1_9CNID</name>
<feature type="coiled-coil region" evidence="1">
    <location>
        <begin position="11"/>
        <end position="38"/>
    </location>
</feature>
<comment type="caution">
    <text evidence="2">The sequence shown here is derived from an EMBL/GenBank/DDBJ whole genome shotgun (WGS) entry which is preliminary data.</text>
</comment>
<proteinExistence type="predicted"/>
<protein>
    <submittedName>
        <fullName evidence="2">Uncharacterized protein</fullName>
    </submittedName>
</protein>
<evidence type="ECO:0000313" key="3">
    <source>
        <dbReference type="Proteomes" id="UP001159428"/>
    </source>
</evidence>
<keyword evidence="3" id="KW-1185">Reference proteome</keyword>
<keyword evidence="1" id="KW-0175">Coiled coil</keyword>
<gene>
    <name evidence="2" type="ORF">PMEA_00019099</name>
</gene>
<accession>A0AAU9X9G1</accession>
<reference evidence="2 3" key="1">
    <citation type="submission" date="2022-05" db="EMBL/GenBank/DDBJ databases">
        <authorList>
            <consortium name="Genoscope - CEA"/>
            <person name="William W."/>
        </authorList>
    </citation>
    <scope>NUCLEOTIDE SEQUENCE [LARGE SCALE GENOMIC DNA]</scope>
</reference>